<feature type="transmembrane region" description="Helical" evidence="10">
    <location>
        <begin position="6"/>
        <end position="24"/>
    </location>
</feature>
<evidence type="ECO:0000313" key="12">
    <source>
        <dbReference type="Proteomes" id="UP000738431"/>
    </source>
</evidence>
<keyword evidence="6 10" id="KW-0653">Protein transport</keyword>
<dbReference type="RefSeq" id="WP_221028768.1">
    <property type="nucleotide sequence ID" value="NZ_CP139781.1"/>
</dbReference>
<keyword evidence="5 10" id="KW-0812">Transmembrane</keyword>
<organism evidence="11 12">
    <name type="scientific">Actomonas aquatica</name>
    <dbReference type="NCBI Taxonomy" id="2866162"/>
    <lineage>
        <taxon>Bacteria</taxon>
        <taxon>Pseudomonadati</taxon>
        <taxon>Verrucomicrobiota</taxon>
        <taxon>Opitutia</taxon>
        <taxon>Opitutales</taxon>
        <taxon>Opitutaceae</taxon>
        <taxon>Actomonas</taxon>
    </lineage>
</organism>
<keyword evidence="12" id="KW-1185">Reference proteome</keyword>
<evidence type="ECO:0000256" key="8">
    <source>
        <dbReference type="ARBA" id="ARBA00023010"/>
    </source>
</evidence>
<protein>
    <recommendedName>
        <fullName evidence="10">Protein-export membrane protein SecG</fullName>
    </recommendedName>
</protein>
<evidence type="ECO:0000256" key="4">
    <source>
        <dbReference type="ARBA" id="ARBA00022475"/>
    </source>
</evidence>
<evidence type="ECO:0000256" key="6">
    <source>
        <dbReference type="ARBA" id="ARBA00022927"/>
    </source>
</evidence>
<dbReference type="InterPro" id="IPR004692">
    <property type="entry name" value="SecG"/>
</dbReference>
<accession>A0ABZ1C9M9</accession>
<sequence>MNLLIAIFTFILIIVSVALVLLVLMQKAKNDGGMGAALGGGAAEATFGADTGNVLTTATIRGAVAFFVLSLVLYLAHIYVRNHAAAEAGSALPTIEAPATTFDDAAAAPATTEPQP</sequence>
<evidence type="ECO:0000256" key="9">
    <source>
        <dbReference type="ARBA" id="ARBA00023136"/>
    </source>
</evidence>
<evidence type="ECO:0000256" key="1">
    <source>
        <dbReference type="ARBA" id="ARBA00004651"/>
    </source>
</evidence>
<evidence type="ECO:0000256" key="10">
    <source>
        <dbReference type="RuleBase" id="RU365087"/>
    </source>
</evidence>
<comment type="subcellular location">
    <subcellularLocation>
        <location evidence="1 10">Cell membrane</location>
        <topology evidence="1 10">Multi-pass membrane protein</topology>
    </subcellularLocation>
</comment>
<dbReference type="Proteomes" id="UP000738431">
    <property type="component" value="Chromosome"/>
</dbReference>
<dbReference type="PANTHER" id="PTHR34182">
    <property type="entry name" value="PROTEIN-EXPORT MEMBRANE PROTEIN SECG"/>
    <property type="match status" value="1"/>
</dbReference>
<keyword evidence="9 10" id="KW-0472">Membrane</keyword>
<name>A0ABZ1C9M9_9BACT</name>
<evidence type="ECO:0000256" key="5">
    <source>
        <dbReference type="ARBA" id="ARBA00022692"/>
    </source>
</evidence>
<dbReference type="Pfam" id="PF03840">
    <property type="entry name" value="SecG"/>
    <property type="match status" value="1"/>
</dbReference>
<evidence type="ECO:0000256" key="3">
    <source>
        <dbReference type="ARBA" id="ARBA00022448"/>
    </source>
</evidence>
<reference evidence="11 12" key="1">
    <citation type="submission" date="2023-12" db="EMBL/GenBank/DDBJ databases">
        <title>Description of an unclassified Opitutus bacterium of Verrucomicrobiota.</title>
        <authorList>
            <person name="Zhang D.-F."/>
        </authorList>
    </citation>
    <scope>NUCLEOTIDE SEQUENCE [LARGE SCALE GENOMIC DNA]</scope>
    <source>
        <strain evidence="11 12">WL0086</strain>
    </source>
</reference>
<proteinExistence type="inferred from homology"/>
<dbReference type="PRINTS" id="PR01651">
    <property type="entry name" value="SECGEXPORT"/>
</dbReference>
<keyword evidence="8 10" id="KW-0811">Translocation</keyword>
<evidence type="ECO:0000256" key="2">
    <source>
        <dbReference type="ARBA" id="ARBA00008445"/>
    </source>
</evidence>
<dbReference type="NCBIfam" id="TIGR00810">
    <property type="entry name" value="secG"/>
    <property type="match status" value="1"/>
</dbReference>
<feature type="transmembrane region" description="Helical" evidence="10">
    <location>
        <begin position="63"/>
        <end position="80"/>
    </location>
</feature>
<keyword evidence="7 10" id="KW-1133">Transmembrane helix</keyword>
<gene>
    <name evidence="11" type="primary">secG</name>
    <name evidence="11" type="ORF">K1X11_002210</name>
</gene>
<evidence type="ECO:0000256" key="7">
    <source>
        <dbReference type="ARBA" id="ARBA00022989"/>
    </source>
</evidence>
<comment type="function">
    <text evidence="10">Involved in protein export. Participates in an early event of protein translocation.</text>
</comment>
<comment type="similarity">
    <text evidence="2 10">Belongs to the SecG family.</text>
</comment>
<dbReference type="EMBL" id="CP139781">
    <property type="protein sequence ID" value="WRQ88203.1"/>
    <property type="molecule type" value="Genomic_DNA"/>
</dbReference>
<keyword evidence="4 10" id="KW-1003">Cell membrane</keyword>
<dbReference type="PANTHER" id="PTHR34182:SF1">
    <property type="entry name" value="PROTEIN-EXPORT MEMBRANE PROTEIN SECG"/>
    <property type="match status" value="1"/>
</dbReference>
<keyword evidence="3 10" id="KW-0813">Transport</keyword>
<evidence type="ECO:0000313" key="11">
    <source>
        <dbReference type="EMBL" id="WRQ88203.1"/>
    </source>
</evidence>